<name>A0ABM5I3X8_DRORH</name>
<feature type="transmembrane region" description="Helical" evidence="1">
    <location>
        <begin position="66"/>
        <end position="82"/>
    </location>
</feature>
<dbReference type="GeneID" id="108051911"/>
<sequence>MDISSRALVFKSAMKIICIVLAVNIFLVFLAIHFGGYRFDDFVLSSYMSYLKERPRPMTPESTDRGINMMVGLYVAILYLLFRTREHLRLQNLEDIRRQREFEALFRMETEFIEHLRSQGIELQDPSLDFPDPSCA</sequence>
<organism evidence="2 3">
    <name type="scientific">Drosophila rhopaloa</name>
    <name type="common">Fruit fly</name>
    <dbReference type="NCBI Taxonomy" id="1041015"/>
    <lineage>
        <taxon>Eukaryota</taxon>
        <taxon>Metazoa</taxon>
        <taxon>Ecdysozoa</taxon>
        <taxon>Arthropoda</taxon>
        <taxon>Hexapoda</taxon>
        <taxon>Insecta</taxon>
        <taxon>Pterygota</taxon>
        <taxon>Neoptera</taxon>
        <taxon>Endopterygota</taxon>
        <taxon>Diptera</taxon>
        <taxon>Brachycera</taxon>
        <taxon>Muscomorpha</taxon>
        <taxon>Ephydroidea</taxon>
        <taxon>Drosophilidae</taxon>
        <taxon>Drosophila</taxon>
        <taxon>Sophophora</taxon>
    </lineage>
</organism>
<evidence type="ECO:0000256" key="1">
    <source>
        <dbReference type="SAM" id="Phobius"/>
    </source>
</evidence>
<evidence type="ECO:0000313" key="3">
    <source>
        <dbReference type="Proteomes" id="UP001652680"/>
    </source>
</evidence>
<keyword evidence="1" id="KW-0472">Membrane</keyword>
<protein>
    <submittedName>
        <fullName evidence="2">Uncharacterized protein</fullName>
    </submittedName>
</protein>
<dbReference type="RefSeq" id="XP_016989681.2">
    <property type="nucleotide sequence ID" value="XM_017134192.2"/>
</dbReference>
<proteinExistence type="predicted"/>
<dbReference type="EnsemblMetazoa" id="XM_017134192.2">
    <property type="protein sequence ID" value="XP_016989681.2"/>
    <property type="gene ID" value="LOC108051911"/>
</dbReference>
<keyword evidence="1" id="KW-0812">Transmembrane</keyword>
<evidence type="ECO:0000313" key="2">
    <source>
        <dbReference type="EnsemblMetazoa" id="XP_016989681.2"/>
    </source>
</evidence>
<keyword evidence="3" id="KW-1185">Reference proteome</keyword>
<reference evidence="2" key="2">
    <citation type="submission" date="2025-05" db="UniProtKB">
        <authorList>
            <consortium name="EnsemblMetazoa"/>
        </authorList>
    </citation>
    <scope>IDENTIFICATION</scope>
</reference>
<feature type="transmembrane region" description="Helical" evidence="1">
    <location>
        <begin position="12"/>
        <end position="34"/>
    </location>
</feature>
<reference evidence="3" key="1">
    <citation type="journal article" date="2021" name="Elife">
        <title>Highly contiguous assemblies of 101 drosophilid genomes.</title>
        <authorList>
            <person name="Kim B.Y."/>
            <person name="Wang J.R."/>
            <person name="Miller D.E."/>
            <person name="Barmina O."/>
            <person name="Delaney E."/>
            <person name="Thompson A."/>
            <person name="Comeault A.A."/>
            <person name="Peede D."/>
            <person name="D'Agostino E.R."/>
            <person name="Pelaez J."/>
            <person name="Aguilar J.M."/>
            <person name="Haji D."/>
            <person name="Matsunaga T."/>
            <person name="Armstrong E.E."/>
            <person name="Zych M."/>
            <person name="Ogawa Y."/>
            <person name="Stamenkovic-Radak M."/>
            <person name="Jelic M."/>
            <person name="Veselinovic M.S."/>
            <person name="Tanaskovic M."/>
            <person name="Eric P."/>
            <person name="Gao J.J."/>
            <person name="Katoh T.K."/>
            <person name="Toda M.J."/>
            <person name="Watabe H."/>
            <person name="Watada M."/>
            <person name="Davis J.S."/>
            <person name="Moyle L.C."/>
            <person name="Manoli G."/>
            <person name="Bertolini E."/>
            <person name="Kostal V."/>
            <person name="Hawley R.S."/>
            <person name="Takahashi A."/>
            <person name="Jones C.D."/>
            <person name="Price D.K."/>
            <person name="Whiteman N."/>
            <person name="Kopp A."/>
            <person name="Matute D.R."/>
            <person name="Petrov D.A."/>
        </authorList>
    </citation>
    <scope>NUCLEOTIDE SEQUENCE [LARGE SCALE GENOMIC DNA]</scope>
</reference>
<accession>A0ABM5I3X8</accession>
<dbReference type="Proteomes" id="UP001652680">
    <property type="component" value="Unassembled WGS sequence"/>
</dbReference>
<keyword evidence="1" id="KW-1133">Transmembrane helix</keyword>